<dbReference type="EnsemblMetazoa" id="AALB014351-RA">
    <property type="protein sequence ID" value="AALB014351-PA"/>
    <property type="gene ID" value="AALB014351"/>
</dbReference>
<organism evidence="1 2">
    <name type="scientific">Anopheles albimanus</name>
    <name type="common">New world malaria mosquito</name>
    <dbReference type="NCBI Taxonomy" id="7167"/>
    <lineage>
        <taxon>Eukaryota</taxon>
        <taxon>Metazoa</taxon>
        <taxon>Ecdysozoa</taxon>
        <taxon>Arthropoda</taxon>
        <taxon>Hexapoda</taxon>
        <taxon>Insecta</taxon>
        <taxon>Pterygota</taxon>
        <taxon>Neoptera</taxon>
        <taxon>Endopterygota</taxon>
        <taxon>Diptera</taxon>
        <taxon>Nematocera</taxon>
        <taxon>Culicoidea</taxon>
        <taxon>Culicidae</taxon>
        <taxon>Anophelinae</taxon>
        <taxon>Anopheles</taxon>
    </lineage>
</organism>
<evidence type="ECO:0000313" key="1">
    <source>
        <dbReference type="EnsemblMetazoa" id="AALB014351-PA"/>
    </source>
</evidence>
<reference evidence="1 2" key="1">
    <citation type="journal article" date="2017" name="G3 (Bethesda)">
        <title>The Physical Genome Mapping of Anopheles albimanus Corrected Scaffold Misassemblies and Identified Interarm Rearrangements in Genus Anopheles.</title>
        <authorList>
            <person name="Artemov G.N."/>
            <person name="Peery A.N."/>
            <person name="Jiang X."/>
            <person name="Tu Z."/>
            <person name="Stegniy V.N."/>
            <person name="Sharakhova M.V."/>
            <person name="Sharakhov I.V."/>
        </authorList>
    </citation>
    <scope>NUCLEOTIDE SEQUENCE [LARGE SCALE GENOMIC DNA]</scope>
    <source>
        <strain evidence="1 2">ALBI9_A</strain>
    </source>
</reference>
<proteinExistence type="predicted"/>
<name>A0A182FXI1_ANOAL</name>
<protein>
    <submittedName>
        <fullName evidence="1">Uncharacterized protein</fullName>
    </submittedName>
</protein>
<sequence length="92" mass="10458">MRPTVGDFLTILLRANRIRAAENLSSLLGETRPAQPIISGGLPGRIHSGWYELSFAIAATERLHDHKRQQLRLLRQKQRPLFSSDLNIYPIV</sequence>
<accession>A0A182FXI1</accession>
<reference evidence="1" key="2">
    <citation type="submission" date="2022-08" db="UniProtKB">
        <authorList>
            <consortium name="EnsemblMetazoa"/>
        </authorList>
    </citation>
    <scope>IDENTIFICATION</scope>
    <source>
        <strain evidence="1">STECLA/ALBI9_A</strain>
    </source>
</reference>
<dbReference type="Proteomes" id="UP000069272">
    <property type="component" value="Chromosome 2R"/>
</dbReference>
<dbReference type="AlphaFoldDB" id="A0A182FXI1"/>
<evidence type="ECO:0000313" key="2">
    <source>
        <dbReference type="Proteomes" id="UP000069272"/>
    </source>
</evidence>
<keyword evidence="2" id="KW-1185">Reference proteome</keyword>
<dbReference type="VEuPathDB" id="VectorBase:AALB014351"/>